<accession>A0A2T3GWN1</accession>
<dbReference type="Gene3D" id="1.20.58.300">
    <property type="entry name" value="FlgN-like"/>
    <property type="match status" value="1"/>
</dbReference>
<comment type="function">
    <text evidence="1">Required for the efficient initiation of filament assembly.</text>
</comment>
<dbReference type="InterPro" id="IPR036679">
    <property type="entry name" value="FlgN-like_sf"/>
</dbReference>
<dbReference type="AlphaFoldDB" id="A0A2T3GWN1"/>
<dbReference type="InterPro" id="IPR007809">
    <property type="entry name" value="FlgN-like"/>
</dbReference>
<proteinExistence type="inferred from homology"/>
<dbReference type="KEGG" id="salg:BS332_14285"/>
<keyword evidence="5" id="KW-1185">Reference proteome</keyword>
<dbReference type="SUPFAM" id="SSF140566">
    <property type="entry name" value="FlgN-like"/>
    <property type="match status" value="1"/>
</dbReference>
<dbReference type="Pfam" id="PF05130">
    <property type="entry name" value="FlgN"/>
    <property type="match status" value="1"/>
</dbReference>
<dbReference type="STRING" id="38313.GCA_000947195_01393"/>
<gene>
    <name evidence="4" type="ORF">NCTC10738_00079</name>
</gene>
<evidence type="ECO:0000313" key="4">
    <source>
        <dbReference type="EMBL" id="SUI45543.1"/>
    </source>
</evidence>
<dbReference type="EMBL" id="UGYO01000001">
    <property type="protein sequence ID" value="SUI45543.1"/>
    <property type="molecule type" value="Genomic_DNA"/>
</dbReference>
<dbReference type="RefSeq" id="WP_037473786.1">
    <property type="nucleotide sequence ID" value="NZ_AP024612.1"/>
</dbReference>
<organism evidence="4 5">
    <name type="scientific">Shewanella algae</name>
    <dbReference type="NCBI Taxonomy" id="38313"/>
    <lineage>
        <taxon>Bacteria</taxon>
        <taxon>Pseudomonadati</taxon>
        <taxon>Pseudomonadota</taxon>
        <taxon>Gammaproteobacteria</taxon>
        <taxon>Alteromonadales</taxon>
        <taxon>Shewanellaceae</taxon>
        <taxon>Shewanella</taxon>
    </lineage>
</organism>
<dbReference type="Proteomes" id="UP000254069">
    <property type="component" value="Unassembled WGS sequence"/>
</dbReference>
<evidence type="ECO:0000256" key="1">
    <source>
        <dbReference type="ARBA" id="ARBA00002397"/>
    </source>
</evidence>
<comment type="similarity">
    <text evidence="2">Belongs to the FlgN family.</text>
</comment>
<accession>A0A379YI48</accession>
<keyword evidence="3" id="KW-1005">Bacterial flagellum biogenesis</keyword>
<evidence type="ECO:0000256" key="2">
    <source>
        <dbReference type="ARBA" id="ARBA00007703"/>
    </source>
</evidence>
<sequence length="143" mass="15502">MPDTPDITSLIAQQTTQLERLLNLIEQEKNALLDRNADNLLQLAKDKGDLLNEVKAVDEALSSHPEQAKLSQPPLAEQVSEARELLAACQLRNQENAGLIELSMASINRLAQALQVSRNASSLTYDGKGKTSTIATLGNDLKA</sequence>
<evidence type="ECO:0000313" key="5">
    <source>
        <dbReference type="Proteomes" id="UP000254069"/>
    </source>
</evidence>
<protein>
    <submittedName>
        <fullName evidence="4">FlgN protein</fullName>
    </submittedName>
</protein>
<reference evidence="4 5" key="1">
    <citation type="submission" date="2018-06" db="EMBL/GenBank/DDBJ databases">
        <authorList>
            <consortium name="Pathogen Informatics"/>
            <person name="Doyle S."/>
        </authorList>
    </citation>
    <scope>NUCLEOTIDE SEQUENCE [LARGE SCALE GENOMIC DNA]</scope>
    <source>
        <strain evidence="4 5">NCTC10738</strain>
    </source>
</reference>
<evidence type="ECO:0000256" key="3">
    <source>
        <dbReference type="ARBA" id="ARBA00022795"/>
    </source>
</evidence>
<dbReference type="GO" id="GO:0044780">
    <property type="term" value="P:bacterial-type flagellum assembly"/>
    <property type="evidence" value="ECO:0007669"/>
    <property type="project" value="InterPro"/>
</dbReference>
<name>A0A2T3GWN1_9GAMM</name>